<gene>
    <name evidence="2" type="ORF">Y1Q_0023705</name>
</gene>
<dbReference type="EMBL" id="AKHW03006377">
    <property type="protein sequence ID" value="KYO20510.1"/>
    <property type="molecule type" value="Genomic_DNA"/>
</dbReference>
<protein>
    <submittedName>
        <fullName evidence="2">Uncharacterized protein</fullName>
    </submittedName>
</protein>
<evidence type="ECO:0000313" key="3">
    <source>
        <dbReference type="Proteomes" id="UP000050525"/>
    </source>
</evidence>
<organism evidence="2 3">
    <name type="scientific">Alligator mississippiensis</name>
    <name type="common">American alligator</name>
    <dbReference type="NCBI Taxonomy" id="8496"/>
    <lineage>
        <taxon>Eukaryota</taxon>
        <taxon>Metazoa</taxon>
        <taxon>Chordata</taxon>
        <taxon>Craniata</taxon>
        <taxon>Vertebrata</taxon>
        <taxon>Euteleostomi</taxon>
        <taxon>Archelosauria</taxon>
        <taxon>Archosauria</taxon>
        <taxon>Crocodylia</taxon>
        <taxon>Alligatoridae</taxon>
        <taxon>Alligatorinae</taxon>
        <taxon>Alligator</taxon>
    </lineage>
</organism>
<sequence length="138" mass="14825">MGNVYERAGATVSFVVRPPRVLSRVLARRTGLLAGLDVSSRTCISLPSLLSEGRVTVGPEGEADKTADGQALATKERRTPHLPSGTERSCCCHTQVPGGQLEKKEQKQEKKARDLEVSGQSNNNRSKKLHLAAGAFLC</sequence>
<accession>A0A151M7U5</accession>
<reference evidence="2 3" key="1">
    <citation type="journal article" date="2012" name="Genome Biol.">
        <title>Sequencing three crocodilian genomes to illuminate the evolution of archosaurs and amniotes.</title>
        <authorList>
            <person name="St John J.A."/>
            <person name="Braun E.L."/>
            <person name="Isberg S.R."/>
            <person name="Miles L.G."/>
            <person name="Chong A.Y."/>
            <person name="Gongora J."/>
            <person name="Dalzell P."/>
            <person name="Moran C."/>
            <person name="Bed'hom B."/>
            <person name="Abzhanov A."/>
            <person name="Burgess S.C."/>
            <person name="Cooksey A.M."/>
            <person name="Castoe T.A."/>
            <person name="Crawford N.G."/>
            <person name="Densmore L.D."/>
            <person name="Drew J.C."/>
            <person name="Edwards S.V."/>
            <person name="Faircloth B.C."/>
            <person name="Fujita M.K."/>
            <person name="Greenwold M.J."/>
            <person name="Hoffmann F.G."/>
            <person name="Howard J.M."/>
            <person name="Iguchi T."/>
            <person name="Janes D.E."/>
            <person name="Khan S.Y."/>
            <person name="Kohno S."/>
            <person name="de Koning A.J."/>
            <person name="Lance S.L."/>
            <person name="McCarthy F.M."/>
            <person name="McCormack J.E."/>
            <person name="Merchant M.E."/>
            <person name="Peterson D.G."/>
            <person name="Pollock D.D."/>
            <person name="Pourmand N."/>
            <person name="Raney B.J."/>
            <person name="Roessler K.A."/>
            <person name="Sanford J.R."/>
            <person name="Sawyer R.H."/>
            <person name="Schmidt C.J."/>
            <person name="Triplett E.W."/>
            <person name="Tuberville T.D."/>
            <person name="Venegas-Anaya M."/>
            <person name="Howard J.T."/>
            <person name="Jarvis E.D."/>
            <person name="Guillette L.J.Jr."/>
            <person name="Glenn T.C."/>
            <person name="Green R.E."/>
            <person name="Ray D.A."/>
        </authorList>
    </citation>
    <scope>NUCLEOTIDE SEQUENCE [LARGE SCALE GENOMIC DNA]</scope>
    <source>
        <strain evidence="2">KSC_2009_1</strain>
    </source>
</reference>
<dbReference type="Proteomes" id="UP000050525">
    <property type="component" value="Unassembled WGS sequence"/>
</dbReference>
<comment type="caution">
    <text evidence="2">The sequence shown here is derived from an EMBL/GenBank/DDBJ whole genome shotgun (WGS) entry which is preliminary data.</text>
</comment>
<evidence type="ECO:0000313" key="2">
    <source>
        <dbReference type="EMBL" id="KYO20510.1"/>
    </source>
</evidence>
<keyword evidence="3" id="KW-1185">Reference proteome</keyword>
<evidence type="ECO:0000256" key="1">
    <source>
        <dbReference type="SAM" id="MobiDB-lite"/>
    </source>
</evidence>
<dbReference type="AlphaFoldDB" id="A0A151M7U5"/>
<feature type="compositionally biased region" description="Basic and acidic residues" evidence="1">
    <location>
        <begin position="101"/>
        <end position="116"/>
    </location>
</feature>
<feature type="region of interest" description="Disordered" evidence="1">
    <location>
        <begin position="55"/>
        <end position="126"/>
    </location>
</feature>
<proteinExistence type="predicted"/>
<name>A0A151M7U5_ALLMI</name>